<name>A0A510L4V1_9FUSO</name>
<protein>
    <recommendedName>
        <fullName evidence="3">Lipoprotein</fullName>
    </recommendedName>
</protein>
<organism evidence="1 2">
    <name type="scientific">Leptotrichia hongkongensis</name>
    <dbReference type="NCBI Taxonomy" id="554406"/>
    <lineage>
        <taxon>Bacteria</taxon>
        <taxon>Fusobacteriati</taxon>
        <taxon>Fusobacteriota</taxon>
        <taxon>Fusobacteriia</taxon>
        <taxon>Fusobacteriales</taxon>
        <taxon>Leptotrichiaceae</taxon>
        <taxon>Leptotrichia</taxon>
    </lineage>
</organism>
<proteinExistence type="predicted"/>
<dbReference type="EMBL" id="AP019846">
    <property type="protein sequence ID" value="BBM59010.1"/>
    <property type="molecule type" value="Genomic_DNA"/>
</dbReference>
<gene>
    <name evidence="1" type="ORF">JMUB5056_0593</name>
</gene>
<reference evidence="1 2" key="1">
    <citation type="submission" date="2019-07" db="EMBL/GenBank/DDBJ databases">
        <title>Complete Genome Sequence of Leptotrichia hongkongensis Strain JMUB5056.</title>
        <authorList>
            <person name="Watanabe S."/>
            <person name="Cui L."/>
        </authorList>
    </citation>
    <scope>NUCLEOTIDE SEQUENCE [LARGE SCALE GENOMIC DNA]</scope>
    <source>
        <strain evidence="1 2">JMUB5056</strain>
    </source>
</reference>
<sequence>MKNIIKFLIMTLIFVLFIVGCVELPNTVGNRKICDERNHCEYSGYQYNR</sequence>
<dbReference type="Proteomes" id="UP000321561">
    <property type="component" value="Chromosome"/>
</dbReference>
<dbReference type="PROSITE" id="PS51257">
    <property type="entry name" value="PROKAR_LIPOPROTEIN"/>
    <property type="match status" value="1"/>
</dbReference>
<evidence type="ECO:0000313" key="1">
    <source>
        <dbReference type="EMBL" id="BBM59010.1"/>
    </source>
</evidence>
<dbReference type="AlphaFoldDB" id="A0A510L4V1"/>
<dbReference type="KEGG" id="lhg:JMUB5056_0593"/>
<evidence type="ECO:0000313" key="2">
    <source>
        <dbReference type="Proteomes" id="UP000321561"/>
    </source>
</evidence>
<evidence type="ECO:0008006" key="3">
    <source>
        <dbReference type="Google" id="ProtNLM"/>
    </source>
</evidence>
<accession>A0A510L4V1</accession>